<keyword evidence="5" id="KW-1185">Reference proteome</keyword>
<evidence type="ECO:0000256" key="1">
    <source>
        <dbReference type="ARBA" id="ARBA00009670"/>
    </source>
</evidence>
<evidence type="ECO:0000313" key="5">
    <source>
        <dbReference type="Proteomes" id="UP001230188"/>
    </source>
</evidence>
<feature type="domain" description="ABC1 atypical kinase-like" evidence="3">
    <location>
        <begin position="198"/>
        <end position="423"/>
    </location>
</feature>
<proteinExistence type="inferred from homology"/>
<protein>
    <recommendedName>
        <fullName evidence="3">ABC1 atypical kinase-like domain-containing protein</fullName>
    </recommendedName>
</protein>
<dbReference type="InterPro" id="IPR004147">
    <property type="entry name" value="ABC1_dom"/>
</dbReference>
<evidence type="ECO:0000313" key="4">
    <source>
        <dbReference type="EMBL" id="KAJ8609042.1"/>
    </source>
</evidence>
<dbReference type="InterPro" id="IPR051130">
    <property type="entry name" value="Mito_struct-func_regulator"/>
</dbReference>
<dbReference type="Proteomes" id="UP001230188">
    <property type="component" value="Unassembled WGS sequence"/>
</dbReference>
<comment type="caution">
    <text evidence="4">The sequence shown here is derived from an EMBL/GenBank/DDBJ whole genome shotgun (WGS) entry which is preliminary data.</text>
</comment>
<feature type="region of interest" description="Disordered" evidence="2">
    <location>
        <begin position="98"/>
        <end position="121"/>
    </location>
</feature>
<dbReference type="AlphaFoldDB" id="A0AAD7ULR8"/>
<dbReference type="PANTHER" id="PTHR43173:SF19">
    <property type="entry name" value="AARF DOMAIN-CONTAINING PROTEIN KINASE 1"/>
    <property type="match status" value="1"/>
</dbReference>
<dbReference type="GO" id="GO:0007005">
    <property type="term" value="P:mitochondrion organization"/>
    <property type="evidence" value="ECO:0007669"/>
    <property type="project" value="TreeGrafter"/>
</dbReference>
<name>A0AAD7ULR8_9STRA</name>
<gene>
    <name evidence="4" type="ORF">CTAYLR_008712</name>
</gene>
<evidence type="ECO:0000259" key="3">
    <source>
        <dbReference type="Pfam" id="PF03109"/>
    </source>
</evidence>
<dbReference type="Pfam" id="PF03109">
    <property type="entry name" value="ABC1"/>
    <property type="match status" value="1"/>
</dbReference>
<dbReference type="Gene3D" id="1.10.510.10">
    <property type="entry name" value="Transferase(Phosphotransferase) domain 1"/>
    <property type="match status" value="1"/>
</dbReference>
<dbReference type="EMBL" id="JAQMWT010000154">
    <property type="protein sequence ID" value="KAJ8609042.1"/>
    <property type="molecule type" value="Genomic_DNA"/>
</dbReference>
<dbReference type="CDD" id="cd13969">
    <property type="entry name" value="ADCK1-like"/>
    <property type="match status" value="1"/>
</dbReference>
<dbReference type="GO" id="GO:0055088">
    <property type="term" value="P:lipid homeostasis"/>
    <property type="evidence" value="ECO:0007669"/>
    <property type="project" value="TreeGrafter"/>
</dbReference>
<evidence type="ECO:0000256" key="2">
    <source>
        <dbReference type="SAM" id="MobiDB-lite"/>
    </source>
</evidence>
<organism evidence="4 5">
    <name type="scientific">Chrysophaeum taylorii</name>
    <dbReference type="NCBI Taxonomy" id="2483200"/>
    <lineage>
        <taxon>Eukaryota</taxon>
        <taxon>Sar</taxon>
        <taxon>Stramenopiles</taxon>
        <taxon>Ochrophyta</taxon>
        <taxon>Pelagophyceae</taxon>
        <taxon>Pelagomonadales</taxon>
        <taxon>Pelagomonadaceae</taxon>
        <taxon>Chrysophaeum</taxon>
    </lineage>
</organism>
<reference evidence="4" key="1">
    <citation type="submission" date="2023-01" db="EMBL/GenBank/DDBJ databases">
        <title>Metagenome sequencing of chrysophaentin producing Chrysophaeum taylorii.</title>
        <authorList>
            <person name="Davison J."/>
            <person name="Bewley C."/>
        </authorList>
    </citation>
    <scope>NUCLEOTIDE SEQUENCE</scope>
    <source>
        <strain evidence="4">NIES-1699</strain>
    </source>
</reference>
<dbReference type="InterPro" id="IPR011009">
    <property type="entry name" value="Kinase-like_dom_sf"/>
</dbReference>
<comment type="similarity">
    <text evidence="1">Belongs to the protein kinase superfamily. ADCK protein kinase family.</text>
</comment>
<dbReference type="PANTHER" id="PTHR43173">
    <property type="entry name" value="ABC1 FAMILY PROTEIN"/>
    <property type="match status" value="1"/>
</dbReference>
<dbReference type="GO" id="GO:0005743">
    <property type="term" value="C:mitochondrial inner membrane"/>
    <property type="evidence" value="ECO:0007669"/>
    <property type="project" value="TreeGrafter"/>
</dbReference>
<dbReference type="SUPFAM" id="SSF56112">
    <property type="entry name" value="Protein kinase-like (PK-like)"/>
    <property type="match status" value="1"/>
</dbReference>
<dbReference type="InterPro" id="IPR045307">
    <property type="entry name" value="ADCK1_dom"/>
</dbReference>
<sequence length="569" mass="63170">MARGVTIDDDDDDDDEASSSMVEAVVVIVRKKDRGGGLLVRHLAEDERQRARIEAAGRAVRLVTTAARVALDYQLAPAAADPTASAWRRELDEATGEQEAAGLAVSRARTPEERSAGAARAADARARIVRATAELSAAEPGGENPLHERNARRLLRMVRQNGGVYLKIAQHAAQLDYLIPKEYIAHFEKCLDDSPTSSYANVERVLREEGVSLEALEPEPIASGSLAQVHRANFGGRQVAVKVQHLGLRETSRGDVEAVAAVVRLASRLFPDFKLGWLVDEIAPHLAVELDFRQEARNCRRAAAHFASWRRVVVPEVLHATERVLVMSFESGVNATDVAAKQPNRPRSSLRRVARTVAAAFAAQTFRHGFVHCDPHGANVLVRDDDAIVLLDHGLYRHLDDDFRLTYARLWRALVLADVKAIELHARRLGVGDAYPLFAAMLTRKTWDQVANPDAALDMTPTNDALLQVYAQRYVKQITHVLDAAPRQLLLLLKMSDCLRRLDSAMLGNHHSDGHDPSLFTLHACLDALHAHDRDHLTYARVKLSVWLFQLKKRMFKLAWWVLPSALLN</sequence>
<accession>A0AAD7ULR8</accession>